<gene>
    <name evidence="2" type="ORF">F4553_007086</name>
</gene>
<dbReference type="EMBL" id="JACHMN010000003">
    <property type="protein sequence ID" value="MBB5873652.1"/>
    <property type="molecule type" value="Genomic_DNA"/>
</dbReference>
<evidence type="ECO:0000256" key="1">
    <source>
        <dbReference type="SAM" id="MobiDB-lite"/>
    </source>
</evidence>
<proteinExistence type="predicted"/>
<feature type="region of interest" description="Disordered" evidence="1">
    <location>
        <begin position="268"/>
        <end position="289"/>
    </location>
</feature>
<reference evidence="2 3" key="1">
    <citation type="submission" date="2020-08" db="EMBL/GenBank/DDBJ databases">
        <title>Sequencing the genomes of 1000 actinobacteria strains.</title>
        <authorList>
            <person name="Klenk H.-P."/>
        </authorList>
    </citation>
    <scope>NUCLEOTIDE SEQUENCE [LARGE SCALE GENOMIC DNA]</scope>
    <source>
        <strain evidence="2 3">DSM 45362</strain>
    </source>
</reference>
<organism evidence="2 3">
    <name type="scientific">Allocatelliglobosispora scoriae</name>
    <dbReference type="NCBI Taxonomy" id="643052"/>
    <lineage>
        <taxon>Bacteria</taxon>
        <taxon>Bacillati</taxon>
        <taxon>Actinomycetota</taxon>
        <taxon>Actinomycetes</taxon>
        <taxon>Micromonosporales</taxon>
        <taxon>Micromonosporaceae</taxon>
        <taxon>Allocatelliglobosispora</taxon>
    </lineage>
</organism>
<dbReference type="RefSeq" id="WP_184845126.1">
    <property type="nucleotide sequence ID" value="NZ_JACHMN010000003.1"/>
</dbReference>
<name>A0A841C3L9_9ACTN</name>
<dbReference type="Proteomes" id="UP000587527">
    <property type="component" value="Unassembled WGS sequence"/>
</dbReference>
<evidence type="ECO:0000313" key="3">
    <source>
        <dbReference type="Proteomes" id="UP000587527"/>
    </source>
</evidence>
<keyword evidence="3" id="KW-1185">Reference proteome</keyword>
<dbReference type="AlphaFoldDB" id="A0A841C3L9"/>
<accession>A0A841C3L9</accession>
<comment type="caution">
    <text evidence="2">The sequence shown here is derived from an EMBL/GenBank/DDBJ whole genome shotgun (WGS) entry which is preliminary data.</text>
</comment>
<sequence length="289" mass="30920">MRYLGGVLLVIALGVGTAVAVNAMAAGDPQPSPAIGPALSRDEERLLNYAEDILVGRCMSEHGFRYTARDPATLPDERDFRYVIDDPAWARLHGYGSDIQDSLDALAREPGNRDDSPAFQTALIGTQQEVLSVTLPTGQTLTADTRSCIATARGRLYGDHPTWFGVSAIATNLSPLVIPRVLADPAYQAAQTAWSTCLRERGITAATPDELRVAAGAATGGPAEARRVELADATAAADCAVASGFGRVARELDEKYTLEVGRDNRDAVRHHRSMQRAALPRAREITAAR</sequence>
<evidence type="ECO:0000313" key="2">
    <source>
        <dbReference type="EMBL" id="MBB5873652.1"/>
    </source>
</evidence>
<protein>
    <submittedName>
        <fullName evidence="2">Uncharacterized protein</fullName>
    </submittedName>
</protein>